<dbReference type="EMBL" id="KZ502842">
    <property type="protein sequence ID" value="PKU72356.1"/>
    <property type="molecule type" value="Genomic_DNA"/>
</dbReference>
<evidence type="ECO:0000313" key="2">
    <source>
        <dbReference type="EMBL" id="PKU72356.1"/>
    </source>
</evidence>
<dbReference type="InterPro" id="IPR000477">
    <property type="entry name" value="RT_dom"/>
</dbReference>
<accession>A0A2I0W9L7</accession>
<sequence>MVFNNTHVATTISNPNVIPCLINESDNTMLTKLHTDVEIWNILNTMNGDSVAGPYGFTTKFFIKIWDFIKGVVMDVVRDFLHGNPYTKFFSSINIVLIPKIISFNQMEFVKGRSIFDNILLAQEMVHDINAKITSGNLIYKLDITKAYDNLNWHFLYEILDLFGFKQPFIKLIKNSIENCYFSVIINGGNHYFFKSEHGLRQGDPLSPVLFIIAMEYLSRGLDNLFARHLMLYYRNTADFSITRLSFVDDFIIFSNASIKNVKVLFQFLANFQSMSGLSINNDKSNFIVSKSVNHVRSNGIKRFCGFNSTSLPIKYLGTPLYRGRKKNQLFDNIFTLIQKRIHNWSSNFLSFGGRLVLIKSVLNSIPIYI</sequence>
<protein>
    <recommendedName>
        <fullName evidence="1">Reverse transcriptase domain-containing protein</fullName>
    </recommendedName>
</protein>
<gene>
    <name evidence="2" type="ORF">MA16_Dca006356</name>
</gene>
<dbReference type="PANTHER" id="PTHR33116">
    <property type="entry name" value="REVERSE TRANSCRIPTASE ZINC-BINDING DOMAIN-CONTAINING PROTEIN-RELATED-RELATED"/>
    <property type="match status" value="1"/>
</dbReference>
<keyword evidence="3" id="KW-1185">Reference proteome</keyword>
<dbReference type="PROSITE" id="PS50878">
    <property type="entry name" value="RT_POL"/>
    <property type="match status" value="1"/>
</dbReference>
<dbReference type="InterPro" id="IPR043502">
    <property type="entry name" value="DNA/RNA_pol_sf"/>
</dbReference>
<reference evidence="2 3" key="2">
    <citation type="journal article" date="2017" name="Nature">
        <title>The Apostasia genome and the evolution of orchids.</title>
        <authorList>
            <person name="Zhang G.Q."/>
            <person name="Liu K.W."/>
            <person name="Li Z."/>
            <person name="Lohaus R."/>
            <person name="Hsiao Y.Y."/>
            <person name="Niu S.C."/>
            <person name="Wang J.Y."/>
            <person name="Lin Y.C."/>
            <person name="Xu Q."/>
            <person name="Chen L.J."/>
            <person name="Yoshida K."/>
            <person name="Fujiwara S."/>
            <person name="Wang Z.W."/>
            <person name="Zhang Y.Q."/>
            <person name="Mitsuda N."/>
            <person name="Wang M."/>
            <person name="Liu G.H."/>
            <person name="Pecoraro L."/>
            <person name="Huang H.X."/>
            <person name="Xiao X.J."/>
            <person name="Lin M."/>
            <person name="Wu X.Y."/>
            <person name="Wu W.L."/>
            <person name="Chen Y.Y."/>
            <person name="Chang S.B."/>
            <person name="Sakamoto S."/>
            <person name="Ohme-Takagi M."/>
            <person name="Yagi M."/>
            <person name="Zeng S.J."/>
            <person name="Shen C.Y."/>
            <person name="Yeh C.M."/>
            <person name="Luo Y.B."/>
            <person name="Tsai W.C."/>
            <person name="Van de Peer Y."/>
            <person name="Liu Z.J."/>
        </authorList>
    </citation>
    <scope>NUCLEOTIDE SEQUENCE [LARGE SCALE GENOMIC DNA]</scope>
    <source>
        <tissue evidence="2">The whole plant</tissue>
    </source>
</reference>
<dbReference type="SUPFAM" id="SSF56672">
    <property type="entry name" value="DNA/RNA polymerases"/>
    <property type="match status" value="1"/>
</dbReference>
<evidence type="ECO:0000259" key="1">
    <source>
        <dbReference type="PROSITE" id="PS50878"/>
    </source>
</evidence>
<dbReference type="CDD" id="cd01650">
    <property type="entry name" value="RT_nLTR_like"/>
    <property type="match status" value="1"/>
</dbReference>
<dbReference type="Proteomes" id="UP000233837">
    <property type="component" value="Unassembled WGS sequence"/>
</dbReference>
<proteinExistence type="predicted"/>
<feature type="domain" description="Reverse transcriptase" evidence="1">
    <location>
        <begin position="1"/>
        <end position="321"/>
    </location>
</feature>
<name>A0A2I0W9L7_9ASPA</name>
<dbReference type="STRING" id="906689.A0A2I0W9L7"/>
<dbReference type="PANTHER" id="PTHR33116:SF80">
    <property type="entry name" value="REVERSE TRANSCRIPTASE ZINC-BINDING DOMAIN-CONTAINING PROTEIN"/>
    <property type="match status" value="1"/>
</dbReference>
<dbReference type="Pfam" id="PF00078">
    <property type="entry name" value="RVT_1"/>
    <property type="match status" value="1"/>
</dbReference>
<organism evidence="2 3">
    <name type="scientific">Dendrobium catenatum</name>
    <dbReference type="NCBI Taxonomy" id="906689"/>
    <lineage>
        <taxon>Eukaryota</taxon>
        <taxon>Viridiplantae</taxon>
        <taxon>Streptophyta</taxon>
        <taxon>Embryophyta</taxon>
        <taxon>Tracheophyta</taxon>
        <taxon>Spermatophyta</taxon>
        <taxon>Magnoliopsida</taxon>
        <taxon>Liliopsida</taxon>
        <taxon>Asparagales</taxon>
        <taxon>Orchidaceae</taxon>
        <taxon>Epidendroideae</taxon>
        <taxon>Malaxideae</taxon>
        <taxon>Dendrobiinae</taxon>
        <taxon>Dendrobium</taxon>
    </lineage>
</organism>
<reference evidence="2 3" key="1">
    <citation type="journal article" date="2016" name="Sci. Rep.">
        <title>The Dendrobium catenatum Lindl. genome sequence provides insights into polysaccharide synthase, floral development and adaptive evolution.</title>
        <authorList>
            <person name="Zhang G.Q."/>
            <person name="Xu Q."/>
            <person name="Bian C."/>
            <person name="Tsai W.C."/>
            <person name="Yeh C.M."/>
            <person name="Liu K.W."/>
            <person name="Yoshida K."/>
            <person name="Zhang L.S."/>
            <person name="Chang S.B."/>
            <person name="Chen F."/>
            <person name="Shi Y."/>
            <person name="Su Y.Y."/>
            <person name="Zhang Y.Q."/>
            <person name="Chen L.J."/>
            <person name="Yin Y."/>
            <person name="Lin M."/>
            <person name="Huang H."/>
            <person name="Deng H."/>
            <person name="Wang Z.W."/>
            <person name="Zhu S.L."/>
            <person name="Zhao X."/>
            <person name="Deng C."/>
            <person name="Niu S.C."/>
            <person name="Huang J."/>
            <person name="Wang M."/>
            <person name="Liu G.H."/>
            <person name="Yang H.J."/>
            <person name="Xiao X.J."/>
            <person name="Hsiao Y.Y."/>
            <person name="Wu W.L."/>
            <person name="Chen Y.Y."/>
            <person name="Mitsuda N."/>
            <person name="Ohme-Takagi M."/>
            <person name="Luo Y.B."/>
            <person name="Van de Peer Y."/>
            <person name="Liu Z.J."/>
        </authorList>
    </citation>
    <scope>NUCLEOTIDE SEQUENCE [LARGE SCALE GENOMIC DNA]</scope>
    <source>
        <tissue evidence="2">The whole plant</tissue>
    </source>
</reference>
<dbReference type="AlphaFoldDB" id="A0A2I0W9L7"/>
<evidence type="ECO:0000313" key="3">
    <source>
        <dbReference type="Proteomes" id="UP000233837"/>
    </source>
</evidence>